<reference evidence="2 3" key="1">
    <citation type="journal article" date="2007" name="Proc. Natl. Acad. Sci. U.S.A.">
        <title>The tiny eukaryote Ostreococcus provides genomic insights into the paradox of plankton speciation.</title>
        <authorList>
            <person name="Palenik B."/>
            <person name="Grimwood J."/>
            <person name="Aerts A."/>
            <person name="Rouze P."/>
            <person name="Salamov A."/>
            <person name="Putnam N."/>
            <person name="Dupont C."/>
            <person name="Jorgensen R."/>
            <person name="Derelle E."/>
            <person name="Rombauts S."/>
            <person name="Zhou K."/>
            <person name="Otillar R."/>
            <person name="Merchant S.S."/>
            <person name="Podell S."/>
            <person name="Gaasterland T."/>
            <person name="Napoli C."/>
            <person name="Gendler K."/>
            <person name="Manuell A."/>
            <person name="Tai V."/>
            <person name="Vallon O."/>
            <person name="Piganeau G."/>
            <person name="Jancek S."/>
            <person name="Heijde M."/>
            <person name="Jabbari K."/>
            <person name="Bowler C."/>
            <person name="Lohr M."/>
            <person name="Robbens S."/>
            <person name="Werner G."/>
            <person name="Dubchak I."/>
            <person name="Pazour G.J."/>
            <person name="Ren Q."/>
            <person name="Paulsen I."/>
            <person name="Delwiche C."/>
            <person name="Schmutz J."/>
            <person name="Rokhsar D."/>
            <person name="Van de Peer Y."/>
            <person name="Moreau H."/>
            <person name="Grigoriev I.V."/>
        </authorList>
    </citation>
    <scope>NUCLEOTIDE SEQUENCE [LARGE SCALE GENOMIC DNA]</scope>
    <source>
        <strain evidence="2 3">CCE9901</strain>
    </source>
</reference>
<dbReference type="KEGG" id="olu:OSTLU_31298"/>
<feature type="region of interest" description="Disordered" evidence="1">
    <location>
        <begin position="84"/>
        <end position="105"/>
    </location>
</feature>
<dbReference type="AlphaFoldDB" id="A4RWD2"/>
<gene>
    <name evidence="2" type="ORF">OSTLU_31298</name>
</gene>
<sequence>MATDGARGGGATATDAKKNDGRTIWSYRDECQTWRNYDASKGLRYTRESIDAMTRAHESFGELTKDLDMDIDDPGERALNILRRERADPTRPPDEPTPLRLKPFDASPGDETCVVKYTFRNELTTIGEVVEELAEMLGLMPCAVSLVHAGRELGPLEHTLTDCGVCANYVVYWRVKNGIAVVTTA</sequence>
<dbReference type="EMBL" id="CP000584">
    <property type="protein sequence ID" value="ABO95601.1"/>
    <property type="molecule type" value="Genomic_DNA"/>
</dbReference>
<dbReference type="RefSeq" id="XP_001417308.1">
    <property type="nucleotide sequence ID" value="XM_001417271.1"/>
</dbReference>
<feature type="compositionally biased region" description="Basic and acidic residues" evidence="1">
    <location>
        <begin position="84"/>
        <end position="94"/>
    </location>
</feature>
<dbReference type="CDD" id="cd17039">
    <property type="entry name" value="Ubl_ubiquitin_like"/>
    <property type="match status" value="1"/>
</dbReference>
<accession>A4RWD2</accession>
<feature type="compositionally biased region" description="Gly residues" evidence="1">
    <location>
        <begin position="1"/>
        <end position="11"/>
    </location>
</feature>
<evidence type="ECO:0000256" key="1">
    <source>
        <dbReference type="SAM" id="MobiDB-lite"/>
    </source>
</evidence>
<evidence type="ECO:0000313" key="2">
    <source>
        <dbReference type="EMBL" id="ABO95601.1"/>
    </source>
</evidence>
<organism evidence="2 3">
    <name type="scientific">Ostreococcus lucimarinus (strain CCE9901)</name>
    <dbReference type="NCBI Taxonomy" id="436017"/>
    <lineage>
        <taxon>Eukaryota</taxon>
        <taxon>Viridiplantae</taxon>
        <taxon>Chlorophyta</taxon>
        <taxon>Mamiellophyceae</taxon>
        <taxon>Mamiellales</taxon>
        <taxon>Bathycoccaceae</taxon>
        <taxon>Ostreococcus</taxon>
    </lineage>
</organism>
<dbReference type="OrthoDB" id="10412219at2759"/>
<proteinExistence type="predicted"/>
<dbReference type="Proteomes" id="UP000001568">
    <property type="component" value="Chromosome 4"/>
</dbReference>
<dbReference type="GeneID" id="5001489"/>
<dbReference type="OMA" id="TIWSYRD"/>
<name>A4RWD2_OSTLU</name>
<evidence type="ECO:0000313" key="3">
    <source>
        <dbReference type="Proteomes" id="UP000001568"/>
    </source>
</evidence>
<dbReference type="Gramene" id="ABO95601">
    <property type="protein sequence ID" value="ABO95601"/>
    <property type="gene ID" value="OSTLU_31298"/>
</dbReference>
<feature type="region of interest" description="Disordered" evidence="1">
    <location>
        <begin position="1"/>
        <end position="20"/>
    </location>
</feature>
<protein>
    <recommendedName>
        <fullName evidence="4">Ubiquitin-like domain-containing protein</fullName>
    </recommendedName>
</protein>
<evidence type="ECO:0008006" key="4">
    <source>
        <dbReference type="Google" id="ProtNLM"/>
    </source>
</evidence>
<dbReference type="HOGENOM" id="CLU_1463593_0_0_1"/>
<keyword evidence="3" id="KW-1185">Reference proteome</keyword>